<organism evidence="1 2">
    <name type="scientific">Paenibacillus hexagrammi</name>
    <dbReference type="NCBI Taxonomy" id="2908839"/>
    <lineage>
        <taxon>Bacteria</taxon>
        <taxon>Bacillati</taxon>
        <taxon>Bacillota</taxon>
        <taxon>Bacilli</taxon>
        <taxon>Bacillales</taxon>
        <taxon>Paenibacillaceae</taxon>
        <taxon>Paenibacillus</taxon>
    </lineage>
</organism>
<gene>
    <name evidence="1" type="ORF">L0M14_02115</name>
</gene>
<dbReference type="EMBL" id="CP090978">
    <property type="protein sequence ID" value="UJF34059.1"/>
    <property type="molecule type" value="Genomic_DNA"/>
</dbReference>
<keyword evidence="2" id="KW-1185">Reference proteome</keyword>
<reference evidence="1 2" key="1">
    <citation type="journal article" date="2024" name="Int. J. Syst. Evol. Microbiol.">
        <title>Paenibacillus hexagrammi sp. nov., a novel bacterium isolated from the gut content of Hexagrammos agrammus.</title>
        <authorList>
            <person name="Jung H.K."/>
            <person name="Kim D.G."/>
            <person name="Zin H."/>
            <person name="Park J."/>
            <person name="Jung H."/>
            <person name="Kim Y.O."/>
            <person name="Kong H.J."/>
            <person name="Kim J.W."/>
            <person name="Kim Y.S."/>
        </authorList>
    </citation>
    <scope>NUCLEOTIDE SEQUENCE [LARGE SCALE GENOMIC DNA]</scope>
    <source>
        <strain evidence="1 2">YPD9-1</strain>
    </source>
</reference>
<protein>
    <submittedName>
        <fullName evidence="1">DUF1284 domain-containing protein</fullName>
    </submittedName>
</protein>
<evidence type="ECO:0000313" key="1">
    <source>
        <dbReference type="EMBL" id="UJF34059.1"/>
    </source>
</evidence>
<dbReference type="Pfam" id="PF06935">
    <property type="entry name" value="DUF1284"/>
    <property type="match status" value="1"/>
</dbReference>
<dbReference type="Proteomes" id="UP001649230">
    <property type="component" value="Chromosome"/>
</dbReference>
<name>A0ABY3SLG1_9BACL</name>
<evidence type="ECO:0000313" key="2">
    <source>
        <dbReference type="Proteomes" id="UP001649230"/>
    </source>
</evidence>
<sequence length="141" mass="15764">MIIKLRGHHLLCLLGFRGMGYSPEFCVNMTKIYETLRSQPETEIEIVEGPDDICAAFPIGDQRYHCENHTVLSKDAGILERLGIKLGSSWKWADILVTVAAELQPQDIGIICATCPWEHYGVCAEGVRLVTEGRELPPIKK</sequence>
<accession>A0ABY3SLG1</accession>
<proteinExistence type="predicted"/>
<dbReference type="RefSeq" id="WP_235120450.1">
    <property type="nucleotide sequence ID" value="NZ_CP090978.1"/>
</dbReference>
<dbReference type="InterPro" id="IPR009702">
    <property type="entry name" value="DUF1284"/>
</dbReference>